<dbReference type="GO" id="GO:0004252">
    <property type="term" value="F:serine-type endopeptidase activity"/>
    <property type="evidence" value="ECO:0007669"/>
    <property type="project" value="InterPro"/>
</dbReference>
<proteinExistence type="predicted"/>
<evidence type="ECO:0000256" key="1">
    <source>
        <dbReference type="ARBA" id="ARBA00023157"/>
    </source>
</evidence>
<dbReference type="PANTHER" id="PTHR24276">
    <property type="entry name" value="POLYSERASE-RELATED"/>
    <property type="match status" value="1"/>
</dbReference>
<feature type="region of interest" description="Disordered" evidence="2">
    <location>
        <begin position="1"/>
        <end position="51"/>
    </location>
</feature>
<dbReference type="OrthoDB" id="3791405at2759"/>
<evidence type="ECO:0000256" key="2">
    <source>
        <dbReference type="SAM" id="MobiDB-lite"/>
    </source>
</evidence>
<sequence>MEVKSAVTSSTAPHITEPPKYYDSEPSSQPPQYLQAPSKSTTGPSNAGSGASAATIAAVLAYPPGAQLNEKKEKDTRPWRERWRDWKARHNDPDLGGGMQVSGPTLNVQGIGVKSWTTINSPRWEKRSGQTSPSVYGSERLRKVDLPLVKRSDCEAAYHKIDEETGHGYSLPDKIGETLLCAGYTEKTAFVNDRDSCAGDSGGPIMHTASGAVVGVVSLGMPPCGKDGAPGVYANVRGLREFIEEHMG</sequence>
<feature type="compositionally biased region" description="Polar residues" evidence="2">
    <location>
        <begin position="25"/>
        <end position="39"/>
    </location>
</feature>
<dbReference type="Pfam" id="PF00089">
    <property type="entry name" value="Trypsin"/>
    <property type="match status" value="1"/>
</dbReference>
<dbReference type="EMBL" id="JAPEUV010000116">
    <property type="protein sequence ID" value="KAJ4332510.1"/>
    <property type="molecule type" value="Genomic_DNA"/>
</dbReference>
<dbReference type="SUPFAM" id="SSF50494">
    <property type="entry name" value="Trypsin-like serine proteases"/>
    <property type="match status" value="1"/>
</dbReference>
<feature type="domain" description="Peptidase S1" evidence="3">
    <location>
        <begin position="89"/>
        <end position="248"/>
    </location>
</feature>
<name>A0A9W8WT99_9PLEO</name>
<dbReference type="InterPro" id="IPR043504">
    <property type="entry name" value="Peptidase_S1_PA_chymotrypsin"/>
</dbReference>
<organism evidence="4 5">
    <name type="scientific">Didymella glomerata</name>
    <dbReference type="NCBI Taxonomy" id="749621"/>
    <lineage>
        <taxon>Eukaryota</taxon>
        <taxon>Fungi</taxon>
        <taxon>Dikarya</taxon>
        <taxon>Ascomycota</taxon>
        <taxon>Pezizomycotina</taxon>
        <taxon>Dothideomycetes</taxon>
        <taxon>Pleosporomycetidae</taxon>
        <taxon>Pleosporales</taxon>
        <taxon>Pleosporineae</taxon>
        <taxon>Didymellaceae</taxon>
        <taxon>Didymella</taxon>
    </lineage>
</organism>
<evidence type="ECO:0000259" key="3">
    <source>
        <dbReference type="PROSITE" id="PS50240"/>
    </source>
</evidence>
<dbReference type="InterPro" id="IPR050430">
    <property type="entry name" value="Peptidase_S1"/>
</dbReference>
<feature type="compositionally biased region" description="Polar residues" evidence="2">
    <location>
        <begin position="1"/>
        <end position="13"/>
    </location>
</feature>
<dbReference type="PROSITE" id="PS00135">
    <property type="entry name" value="TRYPSIN_SER"/>
    <property type="match status" value="1"/>
</dbReference>
<dbReference type="InterPro" id="IPR033116">
    <property type="entry name" value="TRYPSIN_SER"/>
</dbReference>
<dbReference type="PROSITE" id="PS50240">
    <property type="entry name" value="TRYPSIN_DOM"/>
    <property type="match status" value="1"/>
</dbReference>
<keyword evidence="1" id="KW-1015">Disulfide bond</keyword>
<feature type="compositionally biased region" description="Low complexity" evidence="2">
    <location>
        <begin position="40"/>
        <end position="51"/>
    </location>
</feature>
<evidence type="ECO:0000313" key="4">
    <source>
        <dbReference type="EMBL" id="KAJ4332510.1"/>
    </source>
</evidence>
<keyword evidence="5" id="KW-1185">Reference proteome</keyword>
<dbReference type="PANTHER" id="PTHR24276:SF98">
    <property type="entry name" value="FI18310P1-RELATED"/>
    <property type="match status" value="1"/>
</dbReference>
<evidence type="ECO:0000313" key="5">
    <source>
        <dbReference type="Proteomes" id="UP001140562"/>
    </source>
</evidence>
<comment type="caution">
    <text evidence="4">The sequence shown here is derived from an EMBL/GenBank/DDBJ whole genome shotgun (WGS) entry which is preliminary data.</text>
</comment>
<protein>
    <recommendedName>
        <fullName evidence="3">Peptidase S1 domain-containing protein</fullName>
    </recommendedName>
</protein>
<dbReference type="InterPro" id="IPR009003">
    <property type="entry name" value="Peptidase_S1_PA"/>
</dbReference>
<dbReference type="AlphaFoldDB" id="A0A9W8WT99"/>
<accession>A0A9W8WT99</accession>
<dbReference type="InterPro" id="IPR001254">
    <property type="entry name" value="Trypsin_dom"/>
</dbReference>
<dbReference type="GO" id="GO:0006508">
    <property type="term" value="P:proteolysis"/>
    <property type="evidence" value="ECO:0007669"/>
    <property type="project" value="InterPro"/>
</dbReference>
<dbReference type="SMART" id="SM00020">
    <property type="entry name" value="Tryp_SPc"/>
    <property type="match status" value="1"/>
</dbReference>
<dbReference type="Proteomes" id="UP001140562">
    <property type="component" value="Unassembled WGS sequence"/>
</dbReference>
<dbReference type="Gene3D" id="2.40.10.10">
    <property type="entry name" value="Trypsin-like serine proteases"/>
    <property type="match status" value="1"/>
</dbReference>
<gene>
    <name evidence="4" type="ORF">N0V87_008319</name>
</gene>
<reference evidence="4" key="1">
    <citation type="submission" date="2022-10" db="EMBL/GenBank/DDBJ databases">
        <title>Tapping the CABI collections for fungal endophytes: first genome assemblies for Collariella, Neodidymelliopsis, Ascochyta clinopodiicola, Didymella pomorum, Didymosphaeria variabile, Neocosmospora piperis and Neocucurbitaria cava.</title>
        <authorList>
            <person name="Hill R."/>
        </authorList>
    </citation>
    <scope>NUCLEOTIDE SEQUENCE</scope>
    <source>
        <strain evidence="4">IMI 360193</strain>
    </source>
</reference>